<dbReference type="GO" id="GO:0004653">
    <property type="term" value="F:polypeptide N-acetylgalactosaminyltransferase activity"/>
    <property type="evidence" value="ECO:0007669"/>
    <property type="project" value="TreeGrafter"/>
</dbReference>
<dbReference type="Pfam" id="PF00535">
    <property type="entry name" value="Glycos_transf_2"/>
    <property type="match status" value="1"/>
</dbReference>
<comment type="cofactor">
    <cofactor evidence="1 13">
        <name>Mn(2+)</name>
        <dbReference type="ChEBI" id="CHEBI:29035"/>
    </cofactor>
</comment>
<proteinExistence type="inferred from homology"/>
<dbReference type="InterPro" id="IPR029044">
    <property type="entry name" value="Nucleotide-diphossugar_trans"/>
</dbReference>
<keyword evidence="5 13" id="KW-0430">Lectin</keyword>
<dbReference type="Proteomes" id="UP000790347">
    <property type="component" value="Unassembled WGS sequence"/>
</dbReference>
<dbReference type="GO" id="GO:0030246">
    <property type="term" value="F:carbohydrate binding"/>
    <property type="evidence" value="ECO:0007669"/>
    <property type="project" value="UniProtKB-KW"/>
</dbReference>
<evidence type="ECO:0000256" key="6">
    <source>
        <dbReference type="ARBA" id="ARBA00022968"/>
    </source>
</evidence>
<dbReference type="InterPro" id="IPR001173">
    <property type="entry name" value="Glyco_trans_2-like"/>
</dbReference>
<name>A0A922L3C4_DERFA</name>
<accession>A0A922L3C4</accession>
<dbReference type="InterPro" id="IPR000772">
    <property type="entry name" value="Ricin_B_lectin"/>
</dbReference>
<evidence type="ECO:0000256" key="5">
    <source>
        <dbReference type="ARBA" id="ARBA00022734"/>
    </source>
</evidence>
<keyword evidence="8 13" id="KW-0333">Golgi apparatus</keyword>
<keyword evidence="17" id="KW-1185">Reference proteome</keyword>
<keyword evidence="11" id="KW-0325">Glycoprotein</keyword>
<dbReference type="EMBL" id="SDOV01000001">
    <property type="protein sequence ID" value="KAH7644700.1"/>
    <property type="molecule type" value="Genomic_DNA"/>
</dbReference>
<dbReference type="PROSITE" id="PS50231">
    <property type="entry name" value="RICIN_B_LECTIN"/>
    <property type="match status" value="1"/>
</dbReference>
<dbReference type="GO" id="GO:0006493">
    <property type="term" value="P:protein O-linked glycosylation"/>
    <property type="evidence" value="ECO:0007669"/>
    <property type="project" value="TreeGrafter"/>
</dbReference>
<organism evidence="16 17">
    <name type="scientific">Dermatophagoides farinae</name>
    <name type="common">American house dust mite</name>
    <dbReference type="NCBI Taxonomy" id="6954"/>
    <lineage>
        <taxon>Eukaryota</taxon>
        <taxon>Metazoa</taxon>
        <taxon>Ecdysozoa</taxon>
        <taxon>Arthropoda</taxon>
        <taxon>Chelicerata</taxon>
        <taxon>Arachnida</taxon>
        <taxon>Acari</taxon>
        <taxon>Acariformes</taxon>
        <taxon>Sarcoptiformes</taxon>
        <taxon>Astigmata</taxon>
        <taxon>Psoroptidia</taxon>
        <taxon>Analgoidea</taxon>
        <taxon>Pyroglyphidae</taxon>
        <taxon>Dermatophagoidinae</taxon>
        <taxon>Dermatophagoides</taxon>
    </lineage>
</organism>
<dbReference type="Gene3D" id="2.80.10.50">
    <property type="match status" value="1"/>
</dbReference>
<evidence type="ECO:0000256" key="7">
    <source>
        <dbReference type="ARBA" id="ARBA00022989"/>
    </source>
</evidence>
<evidence type="ECO:0000256" key="12">
    <source>
        <dbReference type="ARBA" id="ARBA00023211"/>
    </source>
</evidence>
<gene>
    <name evidence="16" type="ORF">DERF_010248</name>
    <name evidence="15" type="ORF">HUG17_0238</name>
</gene>
<dbReference type="SUPFAM" id="SSF50370">
    <property type="entry name" value="Ricin B-like lectins"/>
    <property type="match status" value="1"/>
</dbReference>
<dbReference type="EMBL" id="ASGP02000004">
    <property type="protein sequence ID" value="KAH9511821.1"/>
    <property type="molecule type" value="Genomic_DNA"/>
</dbReference>
<evidence type="ECO:0000256" key="10">
    <source>
        <dbReference type="ARBA" id="ARBA00023157"/>
    </source>
</evidence>
<evidence type="ECO:0000256" key="1">
    <source>
        <dbReference type="ARBA" id="ARBA00001936"/>
    </source>
</evidence>
<dbReference type="SMART" id="SM00458">
    <property type="entry name" value="RICIN"/>
    <property type="match status" value="1"/>
</dbReference>
<reference evidence="15" key="2">
    <citation type="submission" date="2020-06" db="EMBL/GenBank/DDBJ databases">
        <authorList>
            <person name="Ji K."/>
            <person name="Li J."/>
        </authorList>
    </citation>
    <scope>NUCLEOTIDE SEQUENCE</scope>
    <source>
        <strain evidence="15">JKM2019</strain>
        <tissue evidence="15">Whole body</tissue>
    </source>
</reference>
<evidence type="ECO:0000256" key="3">
    <source>
        <dbReference type="ARBA" id="ARBA00005680"/>
    </source>
</evidence>
<comment type="caution">
    <text evidence="16">The sequence shown here is derived from an EMBL/GenBank/DDBJ whole genome shotgun (WGS) entry which is preliminary data.</text>
</comment>
<dbReference type="GO" id="GO:0005112">
    <property type="term" value="F:Notch binding"/>
    <property type="evidence" value="ECO:0007669"/>
    <property type="project" value="TreeGrafter"/>
</dbReference>
<dbReference type="GO" id="GO:0008593">
    <property type="term" value="P:regulation of Notch signaling pathway"/>
    <property type="evidence" value="ECO:0007669"/>
    <property type="project" value="TreeGrafter"/>
</dbReference>
<feature type="domain" description="Ricin B lectin" evidence="14">
    <location>
        <begin position="518"/>
        <end position="659"/>
    </location>
</feature>
<reference evidence="16" key="1">
    <citation type="submission" date="2013-05" db="EMBL/GenBank/DDBJ databases">
        <authorList>
            <person name="Yim A.K.Y."/>
            <person name="Chan T.F."/>
            <person name="Ji K.M."/>
            <person name="Liu X.Y."/>
            <person name="Zhou J.W."/>
            <person name="Li R.Q."/>
            <person name="Yang K.Y."/>
            <person name="Li J."/>
            <person name="Li M."/>
            <person name="Law P.T.W."/>
            <person name="Wu Y.L."/>
            <person name="Cai Z.L."/>
            <person name="Qin H."/>
            <person name="Bao Y."/>
            <person name="Leung R.K.K."/>
            <person name="Ng P.K.S."/>
            <person name="Zou J."/>
            <person name="Zhong X.J."/>
            <person name="Ran P.X."/>
            <person name="Zhong N.S."/>
            <person name="Liu Z.G."/>
            <person name="Tsui S.K.W."/>
        </authorList>
    </citation>
    <scope>NUCLEOTIDE SEQUENCE</scope>
    <source>
        <strain evidence="16">Derf</strain>
        <tissue evidence="16">Whole organism</tissue>
    </source>
</reference>
<comment type="similarity">
    <text evidence="3 13">Belongs to the glycosyltransferase 2 family. GalNAc-T subfamily.</text>
</comment>
<keyword evidence="7 13" id="KW-1133">Transmembrane helix</keyword>
<keyword evidence="9 13" id="KW-0472">Membrane</keyword>
<dbReference type="PANTHER" id="PTHR11675">
    <property type="entry name" value="N-ACETYLGALACTOSAMINYLTRANSFERASE"/>
    <property type="match status" value="1"/>
</dbReference>
<evidence type="ECO:0000256" key="9">
    <source>
        <dbReference type="ARBA" id="ARBA00023136"/>
    </source>
</evidence>
<dbReference type="CDD" id="cd02510">
    <property type="entry name" value="pp-GalNAc-T"/>
    <property type="match status" value="1"/>
</dbReference>
<keyword evidence="13" id="KW-0328">Glycosyltransferase</keyword>
<evidence type="ECO:0000256" key="11">
    <source>
        <dbReference type="ARBA" id="ARBA00023180"/>
    </source>
</evidence>
<dbReference type="SUPFAM" id="SSF53448">
    <property type="entry name" value="Nucleotide-diphospho-sugar transferases"/>
    <property type="match status" value="1"/>
</dbReference>
<keyword evidence="12 13" id="KW-0464">Manganese</keyword>
<evidence type="ECO:0000313" key="16">
    <source>
        <dbReference type="EMBL" id="KAH9511821.1"/>
    </source>
</evidence>
<dbReference type="EC" id="2.4.1.-" evidence="13"/>
<dbReference type="InterPro" id="IPR045885">
    <property type="entry name" value="GalNAc-T"/>
</dbReference>
<evidence type="ECO:0000256" key="8">
    <source>
        <dbReference type="ARBA" id="ARBA00023034"/>
    </source>
</evidence>
<feature type="transmembrane region" description="Helical" evidence="13">
    <location>
        <begin position="46"/>
        <end position="68"/>
    </location>
</feature>
<protein>
    <recommendedName>
        <fullName evidence="13">Polypeptide N-acetylgalactosaminyltransferase</fullName>
        <ecNumber evidence="13">2.4.1.-</ecNumber>
    </recommendedName>
    <alternativeName>
        <fullName evidence="13">Protein-UDP acetylgalactosaminyltransferase</fullName>
    </alternativeName>
</protein>
<comment type="pathway">
    <text evidence="13">Protein modification; protein glycosylation.</text>
</comment>
<reference evidence="16" key="4">
    <citation type="journal article" date="2022" name="Res Sq">
        <title>Comparative Genomics Reveals Insights into the Divergent Evolution of Astigmatic Mites and Household Pest Adaptations.</title>
        <authorList>
            <person name="Xiong Q."/>
            <person name="Wan A.T.-Y."/>
            <person name="Liu X.-Y."/>
            <person name="Fung C.S.-H."/>
            <person name="Xiao X."/>
            <person name="Malainual N."/>
            <person name="Hou J."/>
            <person name="Wang L."/>
            <person name="Wang M."/>
            <person name="Yang K."/>
            <person name="Cui Y."/>
            <person name="Leung E."/>
            <person name="Nong W."/>
            <person name="Shin S.-K."/>
            <person name="Au S."/>
            <person name="Jeong K.Y."/>
            <person name="Chew F.T."/>
            <person name="Hui J."/>
            <person name="Leung T.F."/>
            <person name="Tungtrongchitr A."/>
            <person name="Zhong N."/>
            <person name="Liu Z."/>
            <person name="Tsui S."/>
        </authorList>
    </citation>
    <scope>NUCLEOTIDE SEQUENCE</scope>
    <source>
        <strain evidence="16">Derf</strain>
        <tissue evidence="16">Whole organism</tissue>
    </source>
</reference>
<dbReference type="FunFam" id="3.90.550.10:FF:000053">
    <property type="entry name" value="Polypeptide N-acetylgalactosaminyltransferase"/>
    <property type="match status" value="1"/>
</dbReference>
<dbReference type="GO" id="GO:0000139">
    <property type="term" value="C:Golgi membrane"/>
    <property type="evidence" value="ECO:0007669"/>
    <property type="project" value="UniProtKB-SubCell"/>
</dbReference>
<evidence type="ECO:0000259" key="14">
    <source>
        <dbReference type="SMART" id="SM00458"/>
    </source>
</evidence>
<dbReference type="Gene3D" id="3.90.550.10">
    <property type="entry name" value="Spore Coat Polysaccharide Biosynthesis Protein SpsA, Chain A"/>
    <property type="match status" value="1"/>
</dbReference>
<dbReference type="AlphaFoldDB" id="A0A922L3C4"/>
<dbReference type="OrthoDB" id="5988548at2759"/>
<dbReference type="Pfam" id="PF00652">
    <property type="entry name" value="Ricin_B_lectin"/>
    <property type="match status" value="1"/>
</dbReference>
<evidence type="ECO:0000313" key="17">
    <source>
        <dbReference type="Proteomes" id="UP000790347"/>
    </source>
</evidence>
<keyword evidence="13" id="KW-0808">Transferase</keyword>
<evidence type="ECO:0000256" key="2">
    <source>
        <dbReference type="ARBA" id="ARBA00004323"/>
    </source>
</evidence>
<dbReference type="Proteomes" id="UP000828236">
    <property type="component" value="Unassembled WGS sequence"/>
</dbReference>
<comment type="subcellular location">
    <subcellularLocation>
        <location evidence="2 13">Golgi apparatus membrane</location>
        <topology evidence="2 13">Single-pass type II membrane protein</topology>
    </subcellularLocation>
</comment>
<dbReference type="CDD" id="cd23440">
    <property type="entry name" value="beta-trefoil_Ricin_GALNT11"/>
    <property type="match status" value="1"/>
</dbReference>
<dbReference type="PANTHER" id="PTHR11675:SF63">
    <property type="entry name" value="POLYPEPTIDE N-ACETYLGALACTOSAMINYLTRANSFERASE"/>
    <property type="match status" value="1"/>
</dbReference>
<dbReference type="InterPro" id="IPR035992">
    <property type="entry name" value="Ricin_B-like_lectins"/>
</dbReference>
<keyword evidence="6" id="KW-0735">Signal-anchor</keyword>
<sequence length="661" mass="77211">MNISSYALRNRCLRYGKRYRHYILLNRSIDGQSILCNCCCCDGCNLLFTTIIILAIMSSFICFSLFWFNNHNDTQSMNLGIAKDIQPNHLYRDENQPNSFYIQNYVQIVHETNESRLGMINDDRDREKKESGFSLYAFNALVSERLGYHRQHLPDTRHEYCRQSTSNIDKNISDPLNTTVIICFFNEEFFTLIRTVNSIFARTPSNMLTEILLVDDSSENDVHSKYEEYRNHESIDFADDFRHKVRYIRTPERSGLIRARNYAVQFARGTILFFLDSHCEVNVGWLPPILERLTYNRSIVACPIIDLIDPDTFIYKPSPMVRGGFNWALHFKWDSIPSDQLMTKEDFVQPIKSPAMAGGLFAIDRQYFQQLGTYDSGMNIWGAENIEFSLRIWMCGGRLEIIPCSRVGHIFRKRRPYDSPDGQDTLAYNSLRVAHVWLDDYKKYFLKSRSDLATMSYGNIEDRIELRNRLDCKSFDWYLHNVYSDLLDQINNRSSNSIQNSGRKNPNLFAHKQPKILDKFRIRLNGTNLCLESESELSYKNCHVHMQQCLRSSRRQIWKQTDLSELRMNMKGCLDSGSPNKIDIIRLNKCHQMGSTQKWSWPTMNLTNENSKAIQIYNDGSGMCLSVNTNDRFKVIMSFCTSNNNIDKSSTILNHWIIVRH</sequence>
<evidence type="ECO:0000256" key="4">
    <source>
        <dbReference type="ARBA" id="ARBA00022692"/>
    </source>
</evidence>
<keyword evidence="4 13" id="KW-0812">Transmembrane</keyword>
<evidence type="ECO:0000256" key="13">
    <source>
        <dbReference type="RuleBase" id="RU361242"/>
    </source>
</evidence>
<keyword evidence="10 13" id="KW-1015">Disulfide bond</keyword>
<reference evidence="15" key="3">
    <citation type="journal article" date="2021" name="World Allergy Organ. J.">
        <title>Chromosome-level assembly of Dermatophagoides farinae genome and transcriptome reveals two novel allergens Der f 37 and Der f 39.</title>
        <authorList>
            <person name="Chen J."/>
            <person name="Cai Z."/>
            <person name="Fan D."/>
            <person name="Hu J."/>
            <person name="Hou Y."/>
            <person name="He Y."/>
            <person name="Zhang Z."/>
            <person name="Zhao Z."/>
            <person name="Gao P."/>
            <person name="Hu W."/>
            <person name="Sun J."/>
            <person name="Li J."/>
            <person name="Ji K."/>
        </authorList>
    </citation>
    <scope>NUCLEOTIDE SEQUENCE</scope>
    <source>
        <strain evidence="15">JKM2019</strain>
    </source>
</reference>
<evidence type="ECO:0000313" key="15">
    <source>
        <dbReference type="EMBL" id="KAH7644700.1"/>
    </source>
</evidence>